<reference evidence="1 2" key="1">
    <citation type="submission" date="2021-06" db="EMBL/GenBank/DDBJ databases">
        <title>Caerostris extrusa draft genome.</title>
        <authorList>
            <person name="Kono N."/>
            <person name="Arakawa K."/>
        </authorList>
    </citation>
    <scope>NUCLEOTIDE SEQUENCE [LARGE SCALE GENOMIC DNA]</scope>
</reference>
<accession>A0AAV4QZD7</accession>
<evidence type="ECO:0000313" key="2">
    <source>
        <dbReference type="Proteomes" id="UP001054945"/>
    </source>
</evidence>
<comment type="caution">
    <text evidence="1">The sequence shown here is derived from an EMBL/GenBank/DDBJ whole genome shotgun (WGS) entry which is preliminary data.</text>
</comment>
<gene>
    <name evidence="1" type="ORF">CEXT_418101</name>
</gene>
<proteinExistence type="predicted"/>
<keyword evidence="2" id="KW-1185">Reference proteome</keyword>
<dbReference type="EMBL" id="BPLR01007113">
    <property type="protein sequence ID" value="GIY14602.1"/>
    <property type="molecule type" value="Genomic_DNA"/>
</dbReference>
<organism evidence="1 2">
    <name type="scientific">Caerostris extrusa</name>
    <name type="common">Bark spider</name>
    <name type="synonym">Caerostris bankana</name>
    <dbReference type="NCBI Taxonomy" id="172846"/>
    <lineage>
        <taxon>Eukaryota</taxon>
        <taxon>Metazoa</taxon>
        <taxon>Ecdysozoa</taxon>
        <taxon>Arthropoda</taxon>
        <taxon>Chelicerata</taxon>
        <taxon>Arachnida</taxon>
        <taxon>Araneae</taxon>
        <taxon>Araneomorphae</taxon>
        <taxon>Entelegynae</taxon>
        <taxon>Araneoidea</taxon>
        <taxon>Araneidae</taxon>
        <taxon>Caerostris</taxon>
    </lineage>
</organism>
<sequence>MLTGPRNGCFSPSYVYPMFLNFFGECPFAGPKSFFPETVAIAFGPKSMPKRFPCFLPSIRKAESSPLAFLFNFWSNGWVQRP</sequence>
<protein>
    <submittedName>
        <fullName evidence="1">Uncharacterized protein</fullName>
    </submittedName>
</protein>
<name>A0AAV4QZD7_CAEEX</name>
<evidence type="ECO:0000313" key="1">
    <source>
        <dbReference type="EMBL" id="GIY14602.1"/>
    </source>
</evidence>
<dbReference type="AlphaFoldDB" id="A0AAV4QZD7"/>
<dbReference type="Proteomes" id="UP001054945">
    <property type="component" value="Unassembled WGS sequence"/>
</dbReference>